<dbReference type="EMBL" id="BAABDQ010000017">
    <property type="protein sequence ID" value="GAA3578157.1"/>
    <property type="molecule type" value="Genomic_DNA"/>
</dbReference>
<evidence type="ECO:0000313" key="3">
    <source>
        <dbReference type="Proteomes" id="UP001500630"/>
    </source>
</evidence>
<feature type="compositionally biased region" description="Polar residues" evidence="1">
    <location>
        <begin position="28"/>
        <end position="45"/>
    </location>
</feature>
<proteinExistence type="predicted"/>
<reference evidence="3" key="1">
    <citation type="journal article" date="2019" name="Int. J. Syst. Evol. Microbiol.">
        <title>The Global Catalogue of Microorganisms (GCM) 10K type strain sequencing project: providing services to taxonomists for standard genome sequencing and annotation.</title>
        <authorList>
            <consortium name="The Broad Institute Genomics Platform"/>
            <consortium name="The Broad Institute Genome Sequencing Center for Infectious Disease"/>
            <person name="Wu L."/>
            <person name="Ma J."/>
        </authorList>
    </citation>
    <scope>NUCLEOTIDE SEQUENCE [LARGE SCALE GENOMIC DNA]</scope>
    <source>
        <strain evidence="3">JCM 17326</strain>
    </source>
</reference>
<evidence type="ECO:0000256" key="1">
    <source>
        <dbReference type="SAM" id="MobiDB-lite"/>
    </source>
</evidence>
<organism evidence="2 3">
    <name type="scientific">Nonomuraea rosea</name>
    <dbReference type="NCBI Taxonomy" id="638574"/>
    <lineage>
        <taxon>Bacteria</taxon>
        <taxon>Bacillati</taxon>
        <taxon>Actinomycetota</taxon>
        <taxon>Actinomycetes</taxon>
        <taxon>Streptosporangiales</taxon>
        <taxon>Streptosporangiaceae</taxon>
        <taxon>Nonomuraea</taxon>
    </lineage>
</organism>
<feature type="region of interest" description="Disordered" evidence="1">
    <location>
        <begin position="15"/>
        <end position="45"/>
    </location>
</feature>
<evidence type="ECO:0000313" key="2">
    <source>
        <dbReference type="EMBL" id="GAA3578157.1"/>
    </source>
</evidence>
<protein>
    <submittedName>
        <fullName evidence="2">Uncharacterized protein</fullName>
    </submittedName>
</protein>
<name>A0ABP6Y7X3_9ACTN</name>
<comment type="caution">
    <text evidence="2">The sequence shown here is derived from an EMBL/GenBank/DDBJ whole genome shotgun (WGS) entry which is preliminary data.</text>
</comment>
<accession>A0ABP6Y7X3</accession>
<gene>
    <name evidence="2" type="ORF">GCM10022419_069460</name>
</gene>
<keyword evidence="3" id="KW-1185">Reference proteome</keyword>
<dbReference type="Proteomes" id="UP001500630">
    <property type="component" value="Unassembled WGS sequence"/>
</dbReference>
<sequence>MSFVCVSGEWFKDMGTSADKGPLLDTATPESEWQPPNQASFCDGG</sequence>